<name>A0ABT3X052_9BACL</name>
<dbReference type="NCBIfam" id="TIGR02242">
    <property type="entry name" value="tail_TIGR02242"/>
    <property type="match status" value="1"/>
</dbReference>
<reference evidence="1 2" key="1">
    <citation type="submission" date="2022-11" db="EMBL/GenBank/DDBJ databases">
        <title>Study of microbial diversity in lake waters.</title>
        <authorList>
            <person name="Zhang J."/>
        </authorList>
    </citation>
    <scope>NUCLEOTIDE SEQUENCE [LARGE SCALE GENOMIC DNA]</scope>
    <source>
        <strain evidence="1 2">DT12</strain>
    </source>
</reference>
<evidence type="ECO:0000313" key="1">
    <source>
        <dbReference type="EMBL" id="MCX7570279.1"/>
    </source>
</evidence>
<proteinExistence type="predicted"/>
<dbReference type="Pfam" id="PF09684">
    <property type="entry name" value="Tail_P2_I"/>
    <property type="match status" value="1"/>
</dbReference>
<keyword evidence="2" id="KW-1185">Reference proteome</keyword>
<dbReference type="Proteomes" id="UP001208017">
    <property type="component" value="Unassembled WGS sequence"/>
</dbReference>
<dbReference type="SUPFAM" id="SSF63829">
    <property type="entry name" value="Calcium-dependent phosphotriesterase"/>
    <property type="match status" value="1"/>
</dbReference>
<accession>A0ABT3X052</accession>
<dbReference type="RefSeq" id="WP_267151527.1">
    <property type="nucleotide sequence ID" value="NZ_JAPMLT010000004.1"/>
</dbReference>
<gene>
    <name evidence="1" type="ORF">OS242_09920</name>
</gene>
<dbReference type="EMBL" id="JAPMLT010000004">
    <property type="protein sequence ID" value="MCX7570279.1"/>
    <property type="molecule type" value="Genomic_DNA"/>
</dbReference>
<dbReference type="InterPro" id="IPR011748">
    <property type="entry name" value="Unchr_phage_tail-like"/>
</dbReference>
<comment type="caution">
    <text evidence="1">The sequence shown here is derived from an EMBL/GenBank/DDBJ whole genome shotgun (WGS) entry which is preliminary data.</text>
</comment>
<dbReference type="InterPro" id="IPR006521">
    <property type="entry name" value="Tail_protein_I"/>
</dbReference>
<protein>
    <submittedName>
        <fullName evidence="1">Phage tail protein</fullName>
    </submittedName>
</protein>
<sequence>MYQEGLFFSLNKRRDWQKGTAYNVEIADEGLQLEQVTRYGYEHHIRLDAIGLPDAVKNLWLDRDGRLMMLDQEAAVWRYDTRNQHVEHLFTAGHGQFTVRAHLCVQDDLLLVADRRGAHRLTAFSLLNSQVMWTLDEADGHALEPLGLVADRQSVYLLTAQKGTDRLALLQFDRNGSTVRRVEHDLLTLTSGRRSYAVAVSPDGETLWVLDRVRKRVIGLTLDGELRSYFSLKDIQDPTGLVVDGKGRLYVSDGLSEDHRSRGDAFVRQFSPQGQFLDPVSGYRGQVDKLMIDGEGNLYLANEDAYTVTKLVQKPRPRPLPALGAAEGYQGYQGAFITHALDSTTTETIWHKIQLELDLSDETQLRVSFYSSDSKKVYVGGGISRDMDEYMRDPSISQKEKLDRVRHLWSEPILNPRDALLFHAKGRYLWLRIEWSGSDMRTPLLRRLRVWFPRSSYLEYLPAVFQEHAESRDFLERYLSLFETFFAEMETKIDGIARYFDADAAPPEFLNWLSSWLGLATDESWPEELVRELIRYAPVLFKQRGTPAGLRGLIRLFTGHEPILIEYHHYRKLLNNPEFRERMHRLYGDHPWQFTVLLSADAIRSERDLLMVQRIIDIETPAFAESKLVLLEPRIYLEAHSYLEINSVLSEPGLLTLDEKSSMPFHTALKVDEDWKNRIDLLSRLDLDETWS</sequence>
<dbReference type="InterPro" id="IPR011042">
    <property type="entry name" value="6-blade_b-propeller_TolB-like"/>
</dbReference>
<dbReference type="Gene3D" id="2.120.10.30">
    <property type="entry name" value="TolB, C-terminal domain"/>
    <property type="match status" value="1"/>
</dbReference>
<evidence type="ECO:0000313" key="2">
    <source>
        <dbReference type="Proteomes" id="UP001208017"/>
    </source>
</evidence>
<organism evidence="1 2">
    <name type="scientific">Tumebacillus lacus</name>
    <dbReference type="NCBI Taxonomy" id="2995335"/>
    <lineage>
        <taxon>Bacteria</taxon>
        <taxon>Bacillati</taxon>
        <taxon>Bacillota</taxon>
        <taxon>Bacilli</taxon>
        <taxon>Bacillales</taxon>
        <taxon>Alicyclobacillaceae</taxon>
        <taxon>Tumebacillus</taxon>
    </lineage>
</organism>